<organism evidence="1">
    <name type="scientific">gut metagenome</name>
    <dbReference type="NCBI Taxonomy" id="749906"/>
    <lineage>
        <taxon>unclassified sequences</taxon>
        <taxon>metagenomes</taxon>
        <taxon>organismal metagenomes</taxon>
    </lineage>
</organism>
<accession>J9F751</accession>
<protein>
    <submittedName>
        <fullName evidence="1">Transposase</fullName>
    </submittedName>
</protein>
<feature type="non-terminal residue" evidence="1">
    <location>
        <position position="1"/>
    </location>
</feature>
<dbReference type="AlphaFoldDB" id="J9F751"/>
<reference evidence="1" key="1">
    <citation type="journal article" date="2012" name="PLoS ONE">
        <title>Gene sets for utilization of primary and secondary nutrition supplies in the distal gut of endangered iberian lynx.</title>
        <authorList>
            <person name="Alcaide M."/>
            <person name="Messina E."/>
            <person name="Richter M."/>
            <person name="Bargiela R."/>
            <person name="Peplies J."/>
            <person name="Huws S.A."/>
            <person name="Newbold C.J."/>
            <person name="Golyshin P.N."/>
            <person name="Simon M.A."/>
            <person name="Lopez G."/>
            <person name="Yakimov M.M."/>
            <person name="Ferrer M."/>
        </authorList>
    </citation>
    <scope>NUCLEOTIDE SEQUENCE</scope>
</reference>
<gene>
    <name evidence="1" type="ORF">EVA_21166</name>
</gene>
<comment type="caution">
    <text evidence="1">The sequence shown here is derived from an EMBL/GenBank/DDBJ whole genome shotgun (WGS) entry which is preliminary data.</text>
</comment>
<evidence type="ECO:0000313" key="1">
    <source>
        <dbReference type="EMBL" id="EJW90726.1"/>
    </source>
</evidence>
<proteinExistence type="predicted"/>
<sequence>NASAESLNSKIKHFRAQLRGVVDVDFFLYRLSMIFG</sequence>
<dbReference type="EMBL" id="AMCI01008654">
    <property type="protein sequence ID" value="EJW90726.1"/>
    <property type="molecule type" value="Genomic_DNA"/>
</dbReference>
<name>J9F751_9ZZZZ</name>